<protein>
    <recommendedName>
        <fullName evidence="9">Phosphopantetheine adenylyltransferase</fullName>
        <ecNumber evidence="9">2.7.7.3</ecNumber>
    </recommendedName>
    <alternativeName>
        <fullName evidence="9">Dephospho-CoA pyrophosphorylase</fullName>
    </alternativeName>
    <alternativeName>
        <fullName evidence="9">Pantetheine-phosphate adenylyltransferase</fullName>
        <shortName evidence="9">PPAT</shortName>
    </alternativeName>
</protein>
<dbReference type="InParanoid" id="A0A1Q5PVL4"/>
<dbReference type="GO" id="GO:0004595">
    <property type="term" value="F:pantetheine-phosphate adenylyltransferase activity"/>
    <property type="evidence" value="ECO:0007669"/>
    <property type="project" value="UniProtKB-UniRule"/>
</dbReference>
<dbReference type="PANTHER" id="PTHR21342">
    <property type="entry name" value="PHOSPHOPANTETHEINE ADENYLYLTRANSFERASE"/>
    <property type="match status" value="1"/>
</dbReference>
<dbReference type="GO" id="GO:0005524">
    <property type="term" value="F:ATP binding"/>
    <property type="evidence" value="ECO:0007669"/>
    <property type="project" value="UniProtKB-KW"/>
</dbReference>
<comment type="catalytic activity">
    <reaction evidence="8 9">
        <text>(R)-4'-phosphopantetheine + ATP + H(+) = 3'-dephospho-CoA + diphosphate</text>
        <dbReference type="Rhea" id="RHEA:19801"/>
        <dbReference type="ChEBI" id="CHEBI:15378"/>
        <dbReference type="ChEBI" id="CHEBI:30616"/>
        <dbReference type="ChEBI" id="CHEBI:33019"/>
        <dbReference type="ChEBI" id="CHEBI:57328"/>
        <dbReference type="ChEBI" id="CHEBI:61723"/>
        <dbReference type="EC" id="2.7.7.3"/>
    </reaction>
</comment>
<feature type="binding site" evidence="9">
    <location>
        <position position="98"/>
    </location>
    <ligand>
        <name>ATP</name>
        <dbReference type="ChEBI" id="CHEBI:30616"/>
    </ligand>
</feature>
<comment type="pathway">
    <text evidence="9">Cofactor biosynthesis; coenzyme A biosynthesis; CoA from (R)-pantothenate: step 4/5.</text>
</comment>
<proteinExistence type="inferred from homology"/>
<dbReference type="EC" id="2.7.7.3" evidence="9"/>
<keyword evidence="5 9" id="KW-0067">ATP-binding</keyword>
<dbReference type="Pfam" id="PF01467">
    <property type="entry name" value="CTP_transf_like"/>
    <property type="match status" value="1"/>
</dbReference>
<feature type="binding site" evidence="9">
    <location>
        <begin position="88"/>
        <end position="90"/>
    </location>
    <ligand>
        <name>ATP</name>
        <dbReference type="ChEBI" id="CHEBI:30616"/>
    </ligand>
</feature>
<keyword evidence="3 9" id="KW-0548">Nucleotidyltransferase</keyword>
<sequence>MRIAVYPGSFDPPTRGHLDIAARAAEIFDEVIIAVARNASKSGLFPAAQRADLLRQALAGQARVRVAEVDGLVADFARDQGACALIRGIRSGQEADQEAALAHMNSALGAPTTVLLLARPELAHLSSSFVKDAARHGADVSQFTTPAVAAALAAQFSKES</sequence>
<dbReference type="GO" id="GO:0005737">
    <property type="term" value="C:cytoplasm"/>
    <property type="evidence" value="ECO:0007669"/>
    <property type="project" value="UniProtKB-SubCell"/>
</dbReference>
<evidence type="ECO:0000256" key="1">
    <source>
        <dbReference type="ARBA" id="ARBA00022490"/>
    </source>
</evidence>
<evidence type="ECO:0000313" key="12">
    <source>
        <dbReference type="Proteomes" id="UP000185612"/>
    </source>
</evidence>
<feature type="binding site" evidence="9">
    <location>
        <position position="73"/>
    </location>
    <ligand>
        <name>substrate</name>
    </ligand>
</feature>
<comment type="function">
    <text evidence="9">Reversibly transfers an adenylyl group from ATP to 4'-phosphopantetheine, yielding dephospho-CoA (dPCoA) and pyrophosphate.</text>
</comment>
<evidence type="ECO:0000256" key="5">
    <source>
        <dbReference type="ARBA" id="ARBA00022840"/>
    </source>
</evidence>
<comment type="cofactor">
    <cofactor evidence="9">
        <name>Mg(2+)</name>
        <dbReference type="ChEBI" id="CHEBI:18420"/>
    </cofactor>
</comment>
<dbReference type="EMBL" id="MQVS01000006">
    <property type="protein sequence ID" value="OKL51499.1"/>
    <property type="molecule type" value="Genomic_DNA"/>
</dbReference>
<dbReference type="InterPro" id="IPR001980">
    <property type="entry name" value="PPAT"/>
</dbReference>
<evidence type="ECO:0000313" key="11">
    <source>
        <dbReference type="EMBL" id="OKL51499.1"/>
    </source>
</evidence>
<comment type="caution">
    <text evidence="11">The sequence shown here is derived from an EMBL/GenBank/DDBJ whole genome shotgun (WGS) entry which is preliminary data.</text>
</comment>
<dbReference type="UniPathway" id="UPA00241">
    <property type="reaction ID" value="UER00355"/>
</dbReference>
<accession>A0A1Q5PVL4</accession>
<comment type="subunit">
    <text evidence="9">Homohexamer.</text>
</comment>
<evidence type="ECO:0000256" key="4">
    <source>
        <dbReference type="ARBA" id="ARBA00022741"/>
    </source>
</evidence>
<dbReference type="AlphaFoldDB" id="A0A1Q5PVL4"/>
<feature type="binding site" evidence="9">
    <location>
        <position position="41"/>
    </location>
    <ligand>
        <name>substrate</name>
    </ligand>
</feature>
<dbReference type="STRING" id="52770.BSZ40_06525"/>
<dbReference type="Gene3D" id="3.40.50.620">
    <property type="entry name" value="HUPs"/>
    <property type="match status" value="1"/>
</dbReference>
<feature type="binding site" evidence="9">
    <location>
        <position position="87"/>
    </location>
    <ligand>
        <name>substrate</name>
    </ligand>
</feature>
<comment type="similarity">
    <text evidence="9">Belongs to the bacterial CoaD family.</text>
</comment>
<dbReference type="InterPro" id="IPR004821">
    <property type="entry name" value="Cyt_trans-like"/>
</dbReference>
<evidence type="ECO:0000256" key="7">
    <source>
        <dbReference type="ARBA" id="ARBA00022993"/>
    </source>
</evidence>
<dbReference type="HAMAP" id="MF_00151">
    <property type="entry name" value="PPAT_bact"/>
    <property type="match status" value="1"/>
</dbReference>
<gene>
    <name evidence="9" type="primary">coaD</name>
    <name evidence="11" type="ORF">BSZ40_06525</name>
</gene>
<keyword evidence="4 9" id="KW-0547">Nucleotide-binding</keyword>
<feature type="binding site" evidence="9">
    <location>
        <begin position="9"/>
        <end position="10"/>
    </location>
    <ligand>
        <name>ATP</name>
        <dbReference type="ChEBI" id="CHEBI:30616"/>
    </ligand>
</feature>
<dbReference type="SUPFAM" id="SSF52374">
    <property type="entry name" value="Nucleotidylyl transferase"/>
    <property type="match status" value="1"/>
</dbReference>
<dbReference type="Proteomes" id="UP000185612">
    <property type="component" value="Unassembled WGS sequence"/>
</dbReference>
<dbReference type="RefSeq" id="WP_073824444.1">
    <property type="nucleotide sequence ID" value="NZ_JAUNKL010000071.1"/>
</dbReference>
<feature type="binding site" evidence="9">
    <location>
        <position position="17"/>
    </location>
    <ligand>
        <name>ATP</name>
        <dbReference type="ChEBI" id="CHEBI:30616"/>
    </ligand>
</feature>
<evidence type="ECO:0000256" key="2">
    <source>
        <dbReference type="ARBA" id="ARBA00022679"/>
    </source>
</evidence>
<feature type="binding site" evidence="9">
    <location>
        <position position="9"/>
    </location>
    <ligand>
        <name>substrate</name>
    </ligand>
</feature>
<evidence type="ECO:0000256" key="6">
    <source>
        <dbReference type="ARBA" id="ARBA00022842"/>
    </source>
</evidence>
<dbReference type="NCBIfam" id="TIGR00125">
    <property type="entry name" value="cyt_tran_rel"/>
    <property type="match status" value="1"/>
</dbReference>
<keyword evidence="2 9" id="KW-0808">Transferase</keyword>
<evidence type="ECO:0000256" key="9">
    <source>
        <dbReference type="HAMAP-Rule" id="MF_00151"/>
    </source>
</evidence>
<keyword evidence="7 9" id="KW-0173">Coenzyme A biosynthesis</keyword>
<dbReference type="OrthoDB" id="9806661at2"/>
<dbReference type="GO" id="GO:0015937">
    <property type="term" value="P:coenzyme A biosynthetic process"/>
    <property type="evidence" value="ECO:0007669"/>
    <property type="project" value="UniProtKB-UniRule"/>
</dbReference>
<comment type="subcellular location">
    <subcellularLocation>
        <location evidence="9">Cytoplasm</location>
    </subcellularLocation>
</comment>
<feature type="binding site" evidence="9">
    <location>
        <begin position="122"/>
        <end position="128"/>
    </location>
    <ligand>
        <name>ATP</name>
        <dbReference type="ChEBI" id="CHEBI:30616"/>
    </ligand>
</feature>
<keyword evidence="1 9" id="KW-0963">Cytoplasm</keyword>
<dbReference type="FunCoup" id="A0A1Q5PVL4">
    <property type="interactions" value="115"/>
</dbReference>
<reference evidence="12" key="1">
    <citation type="submission" date="2016-12" db="EMBL/GenBank/DDBJ databases">
        <authorList>
            <person name="Meng X."/>
        </authorList>
    </citation>
    <scope>NUCLEOTIDE SEQUENCE [LARGE SCALE GENOMIC DNA]</scope>
    <source>
        <strain evidence="12">DSM 20732</strain>
    </source>
</reference>
<name>A0A1Q5PVL4_9ACTO</name>
<dbReference type="PRINTS" id="PR01020">
    <property type="entry name" value="LPSBIOSNTHSS"/>
</dbReference>
<feature type="site" description="Transition state stabilizer" evidence="9">
    <location>
        <position position="17"/>
    </location>
</feature>
<keyword evidence="12" id="KW-1185">Reference proteome</keyword>
<dbReference type="InterPro" id="IPR014729">
    <property type="entry name" value="Rossmann-like_a/b/a_fold"/>
</dbReference>
<dbReference type="NCBIfam" id="TIGR01510">
    <property type="entry name" value="coaD_prev_kdtB"/>
    <property type="match status" value="1"/>
</dbReference>
<evidence type="ECO:0000256" key="3">
    <source>
        <dbReference type="ARBA" id="ARBA00022695"/>
    </source>
</evidence>
<evidence type="ECO:0000259" key="10">
    <source>
        <dbReference type="Pfam" id="PF01467"/>
    </source>
</evidence>
<feature type="domain" description="Cytidyltransferase-like" evidence="10">
    <location>
        <begin position="5"/>
        <end position="128"/>
    </location>
</feature>
<keyword evidence="6 9" id="KW-0460">Magnesium</keyword>
<organism evidence="11 12">
    <name type="scientific">Buchananella hordeovulneris</name>
    <dbReference type="NCBI Taxonomy" id="52770"/>
    <lineage>
        <taxon>Bacteria</taxon>
        <taxon>Bacillati</taxon>
        <taxon>Actinomycetota</taxon>
        <taxon>Actinomycetes</taxon>
        <taxon>Actinomycetales</taxon>
        <taxon>Actinomycetaceae</taxon>
        <taxon>Buchananella</taxon>
    </lineage>
</organism>
<dbReference type="PANTHER" id="PTHR21342:SF1">
    <property type="entry name" value="PHOSPHOPANTETHEINE ADENYLYLTRANSFERASE"/>
    <property type="match status" value="1"/>
</dbReference>
<evidence type="ECO:0000256" key="8">
    <source>
        <dbReference type="ARBA" id="ARBA00029346"/>
    </source>
</evidence>